<evidence type="ECO:0000259" key="1">
    <source>
        <dbReference type="Pfam" id="PF24726"/>
    </source>
</evidence>
<dbReference type="InterPro" id="IPR056095">
    <property type="entry name" value="DUF7678"/>
</dbReference>
<name>A0AAW5KIJ4_9FIRM</name>
<protein>
    <recommendedName>
        <fullName evidence="1">DUF7678 domain-containing protein</fullName>
    </recommendedName>
</protein>
<dbReference type="Pfam" id="PF24726">
    <property type="entry name" value="DUF7678"/>
    <property type="match status" value="1"/>
</dbReference>
<organism evidence="2 3">
    <name type="scientific">Ruminococcus bicirculans</name>
    <name type="common">ex Wegman et al. 2014</name>
    <dbReference type="NCBI Taxonomy" id="1160721"/>
    <lineage>
        <taxon>Bacteria</taxon>
        <taxon>Bacillati</taxon>
        <taxon>Bacillota</taxon>
        <taxon>Clostridia</taxon>
        <taxon>Eubacteriales</taxon>
        <taxon>Oscillospiraceae</taxon>
        <taxon>Ruminococcus</taxon>
    </lineage>
</organism>
<evidence type="ECO:0000313" key="3">
    <source>
        <dbReference type="Proteomes" id="UP001206236"/>
    </source>
</evidence>
<feature type="domain" description="DUF7678" evidence="1">
    <location>
        <begin position="2"/>
        <end position="61"/>
    </location>
</feature>
<reference evidence="2" key="1">
    <citation type="submission" date="2022-06" db="EMBL/GenBank/DDBJ databases">
        <title>Isolation of gut microbiota from human fecal samples.</title>
        <authorList>
            <person name="Pamer E.G."/>
            <person name="Barat B."/>
            <person name="Waligurski E."/>
            <person name="Medina S."/>
            <person name="Paddock L."/>
            <person name="Mostad J."/>
        </authorList>
    </citation>
    <scope>NUCLEOTIDE SEQUENCE</scope>
    <source>
        <strain evidence="2">DFI.5.57</strain>
    </source>
</reference>
<dbReference type="Proteomes" id="UP001206236">
    <property type="component" value="Unassembled WGS sequence"/>
</dbReference>
<sequence length="63" mass="7539">MFHYWFKQYDEGSEFGIDGGRISKLMLKRNGEIVCNYDRGWDVQPVDEDTQFAYEILVHTENF</sequence>
<proteinExistence type="predicted"/>
<comment type="caution">
    <text evidence="2">The sequence shown here is derived from an EMBL/GenBank/DDBJ whole genome shotgun (WGS) entry which is preliminary data.</text>
</comment>
<dbReference type="EMBL" id="JANGCN010000010">
    <property type="protein sequence ID" value="MCQ5152906.1"/>
    <property type="molecule type" value="Genomic_DNA"/>
</dbReference>
<accession>A0AAW5KIJ4</accession>
<evidence type="ECO:0000313" key="2">
    <source>
        <dbReference type="EMBL" id="MCQ5152906.1"/>
    </source>
</evidence>
<gene>
    <name evidence="2" type="ORF">NE632_06240</name>
</gene>
<dbReference type="AlphaFoldDB" id="A0AAW5KIJ4"/>